<comment type="caution">
    <text evidence="5">The sequence shown here is derived from an EMBL/GenBank/DDBJ whole genome shotgun (WGS) entry which is preliminary data.</text>
</comment>
<dbReference type="AlphaFoldDB" id="A0A8S4RUV1"/>
<feature type="compositionally biased region" description="Acidic residues" evidence="2">
    <location>
        <begin position="190"/>
        <end position="213"/>
    </location>
</feature>
<evidence type="ECO:0000256" key="2">
    <source>
        <dbReference type="SAM" id="MobiDB-lite"/>
    </source>
</evidence>
<feature type="compositionally biased region" description="Acidic residues" evidence="2">
    <location>
        <begin position="337"/>
        <end position="361"/>
    </location>
</feature>
<dbReference type="InterPro" id="IPR039223">
    <property type="entry name" value="AATF/Bfr2"/>
</dbReference>
<protein>
    <submittedName>
        <fullName evidence="5">Jg25206 protein</fullName>
    </submittedName>
</protein>
<feature type="compositionally biased region" description="Basic residues" evidence="2">
    <location>
        <begin position="368"/>
        <end position="377"/>
    </location>
</feature>
<feature type="domain" description="Apoptosis-antagonizing transcription factor C-terminal" evidence="3">
    <location>
        <begin position="498"/>
        <end position="580"/>
    </location>
</feature>
<dbReference type="GO" id="GO:0005730">
    <property type="term" value="C:nucleolus"/>
    <property type="evidence" value="ECO:0007669"/>
    <property type="project" value="TreeGrafter"/>
</dbReference>
<feature type="compositionally biased region" description="Basic and acidic residues" evidence="2">
    <location>
        <begin position="71"/>
        <end position="86"/>
    </location>
</feature>
<dbReference type="Pfam" id="PF13339">
    <property type="entry name" value="AATF-Che1"/>
    <property type="match status" value="1"/>
</dbReference>
<feature type="compositionally biased region" description="Polar residues" evidence="2">
    <location>
        <begin position="88"/>
        <end position="103"/>
    </location>
</feature>
<dbReference type="EMBL" id="CAKXAJ010025635">
    <property type="protein sequence ID" value="CAH2242288.1"/>
    <property type="molecule type" value="Genomic_DNA"/>
</dbReference>
<dbReference type="Proteomes" id="UP000838756">
    <property type="component" value="Unassembled WGS sequence"/>
</dbReference>
<evidence type="ECO:0000313" key="6">
    <source>
        <dbReference type="Proteomes" id="UP000838756"/>
    </source>
</evidence>
<evidence type="ECO:0000256" key="1">
    <source>
        <dbReference type="ARBA" id="ARBA00008966"/>
    </source>
</evidence>
<accession>A0A8S4RUV1</accession>
<evidence type="ECO:0000259" key="4">
    <source>
        <dbReference type="Pfam" id="PF13339"/>
    </source>
</evidence>
<feature type="region of interest" description="Disordered" evidence="2">
    <location>
        <begin position="324"/>
        <end position="377"/>
    </location>
</feature>
<evidence type="ECO:0000313" key="5">
    <source>
        <dbReference type="EMBL" id="CAH2242288.1"/>
    </source>
</evidence>
<proteinExistence type="inferred from homology"/>
<sequence>MKFKQKKSSKSILSDKIADALTVRPRADIEDDHIFNTKPNTVSRADYSSESEDEAAISDFRKRTANLLSDISKKYEGEVVSRKELEDSVNSSDLSDGESNYATSGKGLDDSNNGLSDDDLPGKHEMARSSNGSEDDSENDDDGESADYSILKTESKTIPNKLPGKVDGTSSDEDGEENDYSMIKKQIQGESDEDQSDASGEEEEDEEEDEGEGFDISQLNEPVQEEFEHVKRQNVSEEGKKGACVRNQLLIWESLLEMRIHLQRCMNTANMMPMSDKYGELKDCKEFAEESNVTMNNVSTVLDKFLTLQNLLLKNFPDTKKISNKNQMETKANAKEESDEEIPSDTDNEEIPSDTEPEDDVIQEKSKPGKTKSIKTMQKKRKLEDYESDLITYHKGLKTFRETTIQKWNEKTRLTTAANIKNTPTNTILQQISYILSDRNKLIRRTQLKRSDYDIIGYNKSTEIEKSEEINIGENGMTKDRKDNDEYITEIFDDSDFYHQLLRELIECKSADISDPVQLSRQWIALQQMRSKMKRKVDTRATKGRKIKYVVHNPLVSYMAPEKSLKWNEESTNELYSSLFGKIFENNNVGMNVDLENVNIK</sequence>
<feature type="region of interest" description="Disordered" evidence="2">
    <location>
        <begin position="71"/>
        <end position="221"/>
    </location>
</feature>
<organism evidence="5 6">
    <name type="scientific">Pararge aegeria aegeria</name>
    <dbReference type="NCBI Taxonomy" id="348720"/>
    <lineage>
        <taxon>Eukaryota</taxon>
        <taxon>Metazoa</taxon>
        <taxon>Ecdysozoa</taxon>
        <taxon>Arthropoda</taxon>
        <taxon>Hexapoda</taxon>
        <taxon>Insecta</taxon>
        <taxon>Pterygota</taxon>
        <taxon>Neoptera</taxon>
        <taxon>Endopterygota</taxon>
        <taxon>Lepidoptera</taxon>
        <taxon>Glossata</taxon>
        <taxon>Ditrysia</taxon>
        <taxon>Papilionoidea</taxon>
        <taxon>Nymphalidae</taxon>
        <taxon>Satyrinae</taxon>
        <taxon>Satyrini</taxon>
        <taxon>Parargina</taxon>
        <taxon>Pararge</taxon>
    </lineage>
</organism>
<dbReference type="InterPro" id="IPR025160">
    <property type="entry name" value="AATF"/>
</dbReference>
<evidence type="ECO:0000259" key="3">
    <source>
        <dbReference type="Pfam" id="PF08164"/>
    </source>
</evidence>
<feature type="domain" description="AATF leucine zipper-containing" evidence="4">
    <location>
        <begin position="240"/>
        <end position="411"/>
    </location>
</feature>
<keyword evidence="6" id="KW-1185">Reference proteome</keyword>
<dbReference type="PANTHER" id="PTHR15565:SF0">
    <property type="entry name" value="PROTEIN AATF"/>
    <property type="match status" value="1"/>
</dbReference>
<feature type="region of interest" description="Disordered" evidence="2">
    <location>
        <begin position="28"/>
        <end position="55"/>
    </location>
</feature>
<reference evidence="5" key="1">
    <citation type="submission" date="2022-03" db="EMBL/GenBank/DDBJ databases">
        <authorList>
            <person name="Lindestad O."/>
        </authorList>
    </citation>
    <scope>NUCLEOTIDE SEQUENCE</scope>
</reference>
<dbReference type="GO" id="GO:0006357">
    <property type="term" value="P:regulation of transcription by RNA polymerase II"/>
    <property type="evidence" value="ECO:0007669"/>
    <property type="project" value="TreeGrafter"/>
</dbReference>
<dbReference type="PANTHER" id="PTHR15565">
    <property type="entry name" value="AATF PROTEIN APOPTOSIS ANTAGONIZING TRANSCRIPTION FACTOR"/>
    <property type="match status" value="1"/>
</dbReference>
<dbReference type="Pfam" id="PF08164">
    <property type="entry name" value="TRAUB"/>
    <property type="match status" value="1"/>
</dbReference>
<name>A0A8S4RUV1_9NEOP</name>
<comment type="similarity">
    <text evidence="1">Belongs to the AATF family.</text>
</comment>
<gene>
    <name evidence="5" type="primary">jg25206</name>
    <name evidence="5" type="ORF">PAEG_LOCUS18620</name>
</gene>
<feature type="compositionally biased region" description="Acidic residues" evidence="2">
    <location>
        <begin position="133"/>
        <end position="145"/>
    </location>
</feature>
<feature type="compositionally biased region" description="Acidic residues" evidence="2">
    <location>
        <begin position="170"/>
        <end position="179"/>
    </location>
</feature>
<dbReference type="OrthoDB" id="5783963at2759"/>
<dbReference type="InterPro" id="IPR012617">
    <property type="entry name" value="AATF_C"/>
</dbReference>